<keyword evidence="3" id="KW-1185">Reference proteome</keyword>
<dbReference type="Proteomes" id="UP001203880">
    <property type="component" value="Unassembled WGS sequence"/>
</dbReference>
<keyword evidence="1" id="KW-0732">Signal</keyword>
<comment type="caution">
    <text evidence="2">The sequence shown here is derived from an EMBL/GenBank/DDBJ whole genome shotgun (WGS) entry which is preliminary data.</text>
</comment>
<name>A0ABT0Q3N2_9RHOB</name>
<protein>
    <recommendedName>
        <fullName evidence="4">Glycine zipper domain-containing protein</fullName>
    </recommendedName>
</protein>
<evidence type="ECO:0000313" key="3">
    <source>
        <dbReference type="Proteomes" id="UP001203880"/>
    </source>
</evidence>
<feature type="signal peptide" evidence="1">
    <location>
        <begin position="1"/>
        <end position="25"/>
    </location>
</feature>
<dbReference type="EMBL" id="JAMFMB010000016">
    <property type="protein sequence ID" value="MCL6284491.1"/>
    <property type="molecule type" value="Genomic_DNA"/>
</dbReference>
<dbReference type="PROSITE" id="PS51257">
    <property type="entry name" value="PROKAR_LIPOPROTEIN"/>
    <property type="match status" value="1"/>
</dbReference>
<proteinExistence type="predicted"/>
<feature type="chain" id="PRO_5045956230" description="Glycine zipper domain-containing protein" evidence="1">
    <location>
        <begin position="26"/>
        <end position="236"/>
    </location>
</feature>
<evidence type="ECO:0000256" key="1">
    <source>
        <dbReference type="SAM" id="SignalP"/>
    </source>
</evidence>
<sequence>MAGRPVTPRVIATVLASALALSACGDGGNDTQSTTLAAVQTGDSQAEEQLAKQAAALQKTVLQGAAAGGATGGLIGFGLGGSDDIGSGISIGLGAGAAAGSYVAFVQRKYIGRESRLRQVKKDLDANAAEMQTTINVMNQVLAAQKAELDALKAQSAAGQISGTQMQQEITEANGNLAQMQIAIDGATRRQGEFAEARSLTVKRGQSASPIDGDLAALQNQIGQMRAIANDLATAI</sequence>
<evidence type="ECO:0008006" key="4">
    <source>
        <dbReference type="Google" id="ProtNLM"/>
    </source>
</evidence>
<gene>
    <name evidence="2" type="ORF">M3P21_13230</name>
</gene>
<reference evidence="2" key="1">
    <citation type="submission" date="2022-05" db="EMBL/GenBank/DDBJ databases">
        <authorList>
            <person name="Park J.-S."/>
        </authorList>
    </citation>
    <scope>NUCLEOTIDE SEQUENCE</scope>
    <source>
        <strain evidence="2">2012CJ41-6</strain>
    </source>
</reference>
<dbReference type="RefSeq" id="WP_249710545.1">
    <property type="nucleotide sequence ID" value="NZ_JAMFMB010000016.1"/>
</dbReference>
<organism evidence="2 3">
    <name type="scientific">Ruegeria spongiae</name>
    <dbReference type="NCBI Taxonomy" id="2942209"/>
    <lineage>
        <taxon>Bacteria</taxon>
        <taxon>Pseudomonadati</taxon>
        <taxon>Pseudomonadota</taxon>
        <taxon>Alphaproteobacteria</taxon>
        <taxon>Rhodobacterales</taxon>
        <taxon>Roseobacteraceae</taxon>
        <taxon>Ruegeria</taxon>
    </lineage>
</organism>
<evidence type="ECO:0000313" key="2">
    <source>
        <dbReference type="EMBL" id="MCL6284491.1"/>
    </source>
</evidence>
<accession>A0ABT0Q3N2</accession>